<name>A0ABN1LJA0_9CLOT</name>
<proteinExistence type="predicted"/>
<keyword evidence="2" id="KW-1185">Reference proteome</keyword>
<protein>
    <recommendedName>
        <fullName evidence="3">DUF559 domain-containing protein</fullName>
    </recommendedName>
</protein>
<evidence type="ECO:0008006" key="3">
    <source>
        <dbReference type="Google" id="ProtNLM"/>
    </source>
</evidence>
<evidence type="ECO:0000313" key="2">
    <source>
        <dbReference type="Proteomes" id="UP001501764"/>
    </source>
</evidence>
<accession>A0ABN1LJA0</accession>
<evidence type="ECO:0000313" key="1">
    <source>
        <dbReference type="EMBL" id="GAA0856788.1"/>
    </source>
</evidence>
<dbReference type="RefSeq" id="WP_346025805.1">
    <property type="nucleotide sequence ID" value="NZ_BAAACO010000001.1"/>
</dbReference>
<sequence>MNFENDDAKNTYDYLCKKHNIKFTIFKGRYDTVSKAEIIEFVDEFIKRFKRS</sequence>
<reference evidence="1 2" key="1">
    <citation type="journal article" date="2019" name="Int. J. Syst. Evol. Microbiol.">
        <title>The Global Catalogue of Microorganisms (GCM) 10K type strain sequencing project: providing services to taxonomists for standard genome sequencing and annotation.</title>
        <authorList>
            <consortium name="The Broad Institute Genomics Platform"/>
            <consortium name="The Broad Institute Genome Sequencing Center for Infectious Disease"/>
            <person name="Wu L."/>
            <person name="Ma J."/>
        </authorList>
    </citation>
    <scope>NUCLEOTIDE SEQUENCE [LARGE SCALE GENOMIC DNA]</scope>
    <source>
        <strain evidence="1 2">JCM 6485</strain>
    </source>
</reference>
<gene>
    <name evidence="1" type="ORF">GCM10008916_07790</name>
</gene>
<organism evidence="1 2">
    <name type="scientific">Clostridium nitritogenes</name>
    <dbReference type="NCBI Taxonomy" id="83340"/>
    <lineage>
        <taxon>Bacteria</taxon>
        <taxon>Bacillati</taxon>
        <taxon>Bacillota</taxon>
        <taxon>Clostridia</taxon>
        <taxon>Eubacteriales</taxon>
        <taxon>Clostridiaceae</taxon>
        <taxon>Clostridium</taxon>
    </lineage>
</organism>
<dbReference type="Proteomes" id="UP001501764">
    <property type="component" value="Unassembled WGS sequence"/>
</dbReference>
<dbReference type="EMBL" id="BAAACO010000001">
    <property type="protein sequence ID" value="GAA0856788.1"/>
    <property type="molecule type" value="Genomic_DNA"/>
</dbReference>
<comment type="caution">
    <text evidence="1">The sequence shown here is derived from an EMBL/GenBank/DDBJ whole genome shotgun (WGS) entry which is preliminary data.</text>
</comment>